<keyword evidence="3" id="KW-0472">Membrane</keyword>
<evidence type="ECO:0000313" key="5">
    <source>
        <dbReference type="EMBL" id="QND60797.1"/>
    </source>
</evidence>
<dbReference type="SUPFAM" id="SSF58100">
    <property type="entry name" value="Bacterial hemolysins"/>
    <property type="match status" value="1"/>
</dbReference>
<dbReference type="PANTHER" id="PTHR36698">
    <property type="entry name" value="BLL5892 PROTEIN"/>
    <property type="match status" value="1"/>
</dbReference>
<organism evidence="5 6">
    <name type="scientific">Mesorhizobium huakuii</name>
    <dbReference type="NCBI Taxonomy" id="28104"/>
    <lineage>
        <taxon>Bacteria</taxon>
        <taxon>Pseudomonadati</taxon>
        <taxon>Pseudomonadota</taxon>
        <taxon>Alphaproteobacteria</taxon>
        <taxon>Hyphomicrobiales</taxon>
        <taxon>Phyllobacteriaceae</taxon>
        <taxon>Mesorhizobium</taxon>
    </lineage>
</organism>
<evidence type="ECO:0000313" key="6">
    <source>
        <dbReference type="Proteomes" id="UP000515465"/>
    </source>
</evidence>
<feature type="coiled-coil region" evidence="1">
    <location>
        <begin position="297"/>
        <end position="352"/>
    </location>
</feature>
<keyword evidence="3" id="KW-0812">Transmembrane</keyword>
<accession>A0A7G6T215</accession>
<name>A0A7G6T215_9HYPH</name>
<protein>
    <submittedName>
        <fullName evidence="5">MCE family protein</fullName>
    </submittedName>
</protein>
<feature type="region of interest" description="Disordered" evidence="2">
    <location>
        <begin position="437"/>
        <end position="457"/>
    </location>
</feature>
<sequence length="457" mass="48449">METRANYVIVGIFTLVAILAAFAFVYWTAAIGDRGETALLRVRIPGSASGLGPGSLVLFNGVKVGVVKRVYLDLDNPTVAIADAEIDRLTPITKSTQADLGLANLTGQANIELKGADPKEVKLLDQAEKEGKVAEIIANPSAVTNLLQTAQNIFTRADKVLTELEGFTKDVRGPLTQTVQNVQTFSDALAKNSDGIDKFLSSVSALSDELKGLSGKLDGTLKAAEGILTAVDRDKIKSIVANVDTVTANLKQTSQQLDGVIKNVDTAVGSVNDFAKQTQGTLAKVDGVLDGVDPAQVRAALANIQQASENANKAAADVAKVTEKFANRADDIDQTIKDAKQLAQRLNDASVRVDGILAKVDTLLGSGQADGVMADARDTLKSFKQVADTLNVRLGVITDNLARFSGQGLSNVEALVQDSRRSISRIEEAVTDLSRNPQRILSGGDGEVRQFDGRARR</sequence>
<dbReference type="RefSeq" id="WP_183459969.1">
    <property type="nucleotide sequence ID" value="NZ_CP050296.1"/>
</dbReference>
<proteinExistence type="predicted"/>
<dbReference type="Proteomes" id="UP000515465">
    <property type="component" value="Chromosome"/>
</dbReference>
<feature type="transmembrane region" description="Helical" evidence="3">
    <location>
        <begin position="7"/>
        <end position="27"/>
    </location>
</feature>
<feature type="compositionally biased region" description="Basic and acidic residues" evidence="2">
    <location>
        <begin position="446"/>
        <end position="457"/>
    </location>
</feature>
<dbReference type="EMBL" id="CP050296">
    <property type="protein sequence ID" value="QND60797.1"/>
    <property type="molecule type" value="Genomic_DNA"/>
</dbReference>
<dbReference type="InterPro" id="IPR003399">
    <property type="entry name" value="Mce/MlaD"/>
</dbReference>
<keyword evidence="1" id="KW-0175">Coiled coil</keyword>
<evidence type="ECO:0000259" key="4">
    <source>
        <dbReference type="Pfam" id="PF02470"/>
    </source>
</evidence>
<gene>
    <name evidence="5" type="ORF">HB778_33125</name>
</gene>
<dbReference type="Gene3D" id="1.10.287.950">
    <property type="entry name" value="Methyl-accepting chemotaxis protein"/>
    <property type="match status" value="1"/>
</dbReference>
<reference evidence="6" key="1">
    <citation type="journal article" date="2020" name="Mol. Plant Microbe">
        <title>Rhizobial microsymbionts of the narrowly endemic Oxytropis species growing in Kamchatka are characterized by significant genetic diversity and possess a set of genes that are associated with T3SS and T6SS secretion systems and can affect the development of symbiosis.</title>
        <authorList>
            <person name="Safronova V."/>
            <person name="Guro P."/>
            <person name="Sazanova A."/>
            <person name="Kuznetsova I."/>
            <person name="Belimov A."/>
            <person name="Yakubov V."/>
            <person name="Chirak E."/>
            <person name="Afonin A."/>
            <person name="Gogolev Y."/>
            <person name="Andronov E."/>
            <person name="Tikhonovich I."/>
        </authorList>
    </citation>
    <scope>NUCLEOTIDE SEQUENCE [LARGE SCALE GENOMIC DNA]</scope>
    <source>
        <strain evidence="6">583</strain>
    </source>
</reference>
<dbReference type="PANTHER" id="PTHR36698:SF2">
    <property type="entry name" value="MCE_MLAD DOMAIN-CONTAINING PROTEIN"/>
    <property type="match status" value="1"/>
</dbReference>
<keyword evidence="3" id="KW-1133">Transmembrane helix</keyword>
<evidence type="ECO:0000256" key="3">
    <source>
        <dbReference type="SAM" id="Phobius"/>
    </source>
</evidence>
<dbReference type="AlphaFoldDB" id="A0A7G6T215"/>
<evidence type="ECO:0000256" key="1">
    <source>
        <dbReference type="SAM" id="Coils"/>
    </source>
</evidence>
<feature type="domain" description="Mce/MlaD" evidence="4">
    <location>
        <begin position="47"/>
        <end position="114"/>
    </location>
</feature>
<dbReference type="Pfam" id="PF02470">
    <property type="entry name" value="MlaD"/>
    <property type="match status" value="1"/>
</dbReference>
<evidence type="ECO:0000256" key="2">
    <source>
        <dbReference type="SAM" id="MobiDB-lite"/>
    </source>
</evidence>